<feature type="compositionally biased region" description="Basic and acidic residues" evidence="1">
    <location>
        <begin position="40"/>
        <end position="61"/>
    </location>
</feature>
<proteinExistence type="predicted"/>
<evidence type="ECO:0000313" key="2">
    <source>
        <dbReference type="EMBL" id="TKA38100.1"/>
    </source>
</evidence>
<reference evidence="2 3" key="1">
    <citation type="submission" date="2017-03" db="EMBL/GenBank/DDBJ databases">
        <title>Genomes of endolithic fungi from Antarctica.</title>
        <authorList>
            <person name="Coleine C."/>
            <person name="Masonjones S."/>
            <person name="Stajich J.E."/>
        </authorList>
    </citation>
    <scope>NUCLEOTIDE SEQUENCE [LARGE SCALE GENOMIC DNA]</scope>
    <source>
        <strain evidence="2 3">CCFEE 5311</strain>
    </source>
</reference>
<dbReference type="EMBL" id="NAJP01000047">
    <property type="protein sequence ID" value="TKA38100.1"/>
    <property type="molecule type" value="Genomic_DNA"/>
</dbReference>
<evidence type="ECO:0000313" key="3">
    <source>
        <dbReference type="Proteomes" id="UP000310066"/>
    </source>
</evidence>
<comment type="caution">
    <text evidence="2">The sequence shown here is derived from an EMBL/GenBank/DDBJ whole genome shotgun (WGS) entry which is preliminary data.</text>
</comment>
<sequence>MPTTRGVSFSLLSQYDARALPESPLPILDQVTGRPQVRVVAKDERPGPRRQDEDGNVDRDEQTRITAVSIPVYPGSQFWMSYRCPRPPAPLPPSSTSETATGNDNSFRFWYFKVFAAGRGGKDVCLVSWGVGEREDWSGKTVFALFEGRRKGVLEKRGFFFAAAGARGGYGGGGGVEGVGGAVGEAMLEVRVYRSWARKREGSSGGAAVGGFEEAAFREVGFEVPRIGRLSDGERGRRYTYVLLDPVDKPYVVFKYHAQTGTTPSESPLLGMTSADAEVVQASSGPVSSSKTAVDLTAGLLRRDLAVPPRGPREQGPKSGHGTLPVPIMKRGRRKNSGDSLGGNHPFSVHGSSNQDSADAPRSDWEIKTPSPVKTDRVRFERASTPPSARAKNGSISLLRGVIANALRRRDGSGTSGIM</sequence>
<evidence type="ECO:0000256" key="1">
    <source>
        <dbReference type="SAM" id="MobiDB-lite"/>
    </source>
</evidence>
<dbReference type="OrthoDB" id="436496at2759"/>
<feature type="compositionally biased region" description="Basic and acidic residues" evidence="1">
    <location>
        <begin position="302"/>
        <end position="316"/>
    </location>
</feature>
<feature type="region of interest" description="Disordered" evidence="1">
    <location>
        <begin position="23"/>
        <end position="61"/>
    </location>
</feature>
<dbReference type="Proteomes" id="UP000310066">
    <property type="component" value="Unassembled WGS sequence"/>
</dbReference>
<dbReference type="AlphaFoldDB" id="A0A4U0UQG3"/>
<feature type="region of interest" description="Disordered" evidence="1">
    <location>
        <begin position="302"/>
        <end position="393"/>
    </location>
</feature>
<organism evidence="2 3">
    <name type="scientific">Friedmanniomyces endolithicus</name>
    <dbReference type="NCBI Taxonomy" id="329885"/>
    <lineage>
        <taxon>Eukaryota</taxon>
        <taxon>Fungi</taxon>
        <taxon>Dikarya</taxon>
        <taxon>Ascomycota</taxon>
        <taxon>Pezizomycotina</taxon>
        <taxon>Dothideomycetes</taxon>
        <taxon>Dothideomycetidae</taxon>
        <taxon>Mycosphaerellales</taxon>
        <taxon>Teratosphaeriaceae</taxon>
        <taxon>Friedmanniomyces</taxon>
    </lineage>
</organism>
<gene>
    <name evidence="2" type="ORF">B0A54_11114</name>
</gene>
<protein>
    <submittedName>
        <fullName evidence="2">Uncharacterized protein</fullName>
    </submittedName>
</protein>
<accession>A0A4U0UQG3</accession>
<dbReference type="STRING" id="329885.A0A4U0UQG3"/>
<name>A0A4U0UQG3_9PEZI</name>